<name>A0A2N0U2K9_9FLAO</name>
<dbReference type="InterPro" id="IPR026634">
    <property type="entry name" value="TPST-like"/>
</dbReference>
<accession>A0A2N0U2K9</accession>
<evidence type="ECO:0000313" key="2">
    <source>
        <dbReference type="EMBL" id="PKD21128.1"/>
    </source>
</evidence>
<gene>
    <name evidence="2" type="ORF">APR41_11985</name>
</gene>
<organism evidence="2 3">
    <name type="scientific">Salegentibacter salinarum</name>
    <dbReference type="NCBI Taxonomy" id="447422"/>
    <lineage>
        <taxon>Bacteria</taxon>
        <taxon>Pseudomonadati</taxon>
        <taxon>Bacteroidota</taxon>
        <taxon>Flavobacteriia</taxon>
        <taxon>Flavobacteriales</taxon>
        <taxon>Flavobacteriaceae</taxon>
        <taxon>Salegentibacter</taxon>
    </lineage>
</organism>
<comment type="caution">
    <text evidence="2">The sequence shown here is derived from an EMBL/GenBank/DDBJ whole genome shotgun (WGS) entry which is preliminary data.</text>
</comment>
<dbReference type="PANTHER" id="PTHR12788:SF10">
    <property type="entry name" value="PROTEIN-TYROSINE SULFOTRANSFERASE"/>
    <property type="match status" value="1"/>
</dbReference>
<dbReference type="SUPFAM" id="SSF52540">
    <property type="entry name" value="P-loop containing nucleoside triphosphate hydrolases"/>
    <property type="match status" value="1"/>
</dbReference>
<sequence length="263" mass="31587">MKIKDAIIILGPGKSGTTLLNDILALHQDLFWVSTYLNKYPNHPWLSLLNNFQTIGVIEKFTRSRQKFPRPAESFPFWAHYIRNFRFNPKNFNEQDILNAQDAVKKINRYQIGERFITKLTGPSRWRFLEEIFDNPYIIWLDRDPKAVIASFYSYKWKYKNQPEIFKKKEKAELIKEYVTYYNNLQIDKVNLRRFRYCEVYYEDLVDNPAVFLAKLCNFLELEYSKSFKQKVNTWGILKKTNSKYQKIFTPQEISLIENLLSK</sequence>
<protein>
    <recommendedName>
        <fullName evidence="4">Sulfotransferase</fullName>
    </recommendedName>
</protein>
<evidence type="ECO:0008006" key="4">
    <source>
        <dbReference type="Google" id="ProtNLM"/>
    </source>
</evidence>
<dbReference type="Gene3D" id="3.40.50.300">
    <property type="entry name" value="P-loop containing nucleotide triphosphate hydrolases"/>
    <property type="match status" value="1"/>
</dbReference>
<keyword evidence="3" id="KW-1185">Reference proteome</keyword>
<dbReference type="STRING" id="447422.SAMN05660903_02444"/>
<reference evidence="2 3" key="1">
    <citation type="submission" date="2015-10" db="EMBL/GenBank/DDBJ databases">
        <title>Draft genome sequence of Salegentibacter salinarum KCTC 12975.</title>
        <authorList>
            <person name="Lin W."/>
            <person name="Zheng Q."/>
        </authorList>
    </citation>
    <scope>NUCLEOTIDE SEQUENCE [LARGE SCALE GENOMIC DNA]</scope>
    <source>
        <strain evidence="2 3">KCTC 12975</strain>
    </source>
</reference>
<dbReference type="GO" id="GO:0008476">
    <property type="term" value="F:protein-tyrosine sulfotransferase activity"/>
    <property type="evidence" value="ECO:0007669"/>
    <property type="project" value="InterPro"/>
</dbReference>
<keyword evidence="1" id="KW-0808">Transferase</keyword>
<dbReference type="EMBL" id="LKTS01000002">
    <property type="protein sequence ID" value="PKD21128.1"/>
    <property type="molecule type" value="Genomic_DNA"/>
</dbReference>
<dbReference type="Pfam" id="PF13469">
    <property type="entry name" value="Sulfotransfer_3"/>
    <property type="match status" value="1"/>
</dbReference>
<evidence type="ECO:0000313" key="3">
    <source>
        <dbReference type="Proteomes" id="UP000232673"/>
    </source>
</evidence>
<dbReference type="InterPro" id="IPR027417">
    <property type="entry name" value="P-loop_NTPase"/>
</dbReference>
<dbReference type="PANTHER" id="PTHR12788">
    <property type="entry name" value="PROTEIN-TYROSINE SULFOTRANSFERASE 2"/>
    <property type="match status" value="1"/>
</dbReference>
<proteinExistence type="predicted"/>
<dbReference type="AlphaFoldDB" id="A0A2N0U2K9"/>
<dbReference type="Proteomes" id="UP000232673">
    <property type="component" value="Unassembled WGS sequence"/>
</dbReference>
<evidence type="ECO:0000256" key="1">
    <source>
        <dbReference type="ARBA" id="ARBA00022679"/>
    </source>
</evidence>